<evidence type="ECO:0000256" key="1">
    <source>
        <dbReference type="ARBA" id="ARBA00008071"/>
    </source>
</evidence>
<evidence type="ECO:0000256" key="4">
    <source>
        <dbReference type="ARBA" id="ARBA00022741"/>
    </source>
</evidence>
<organism evidence="14 15">
    <name type="scientific">Candidatus Brevifilum fermentans</name>
    <dbReference type="NCBI Taxonomy" id="1986204"/>
    <lineage>
        <taxon>Bacteria</taxon>
        <taxon>Bacillati</taxon>
        <taxon>Chloroflexota</taxon>
        <taxon>Anaerolineae</taxon>
        <taxon>Anaerolineales</taxon>
        <taxon>Anaerolineaceae</taxon>
        <taxon>Candidatus Brevifilum</taxon>
    </lineage>
</organism>
<evidence type="ECO:0000256" key="12">
    <source>
        <dbReference type="PIRSR" id="PIRSR601233-3"/>
    </source>
</evidence>
<feature type="binding site" evidence="12">
    <location>
        <position position="333"/>
    </location>
    <ligand>
        <name>Mn(2+)</name>
        <dbReference type="ChEBI" id="CHEBI:29035"/>
        <label>2</label>
    </ligand>
</feature>
<keyword evidence="3 12" id="KW-0479">Metal-binding</keyword>
<name>A0A1Y6K4H9_9CHLR</name>
<comment type="cofactor">
    <cofactor evidence="12 13">
        <name>Mn(2+)</name>
        <dbReference type="ChEBI" id="CHEBI:29035"/>
    </cofactor>
    <text evidence="12 13">Binds 2 manganese ions per subunit.</text>
</comment>
<sequence>MQPITQKSFIKISDFEWEIPVDFCSDMRVPVRVFASQALLQDAFKDQSIEQAVNVSTLPGLVEAVMVMPDMHQGYGFPIGGVAGTDIETGVISPGGIGYDINCGVRLLASRITLEEATPFLSDLASMLNQLCPSGVGVGSQRKLSDADLVEVCIRGANWAKGDPYTEPQDLQRTEDQGCLAGADPGKVSSRAMERGRKQLGTLGSGNHFIEVDLVTEIYDEVAAEAMGLFAGELAVQVHTGSRGFGHQICTDYVRRLQGAVAKYGIKLPDKQLVCAPIASEEGQDYLAAMRCAANYAFLNRQILTNKVRQAFEIVLAGKVDQWHLKQVYDIAHNIGKFEHHLVDGVKKTVCVHRKGATRAFGPGTQGLPAEYQEIGQPVLVPGSMGTSSWVLTGTHTSMERSFGSCCHGAGRVMSRSEAKRNVWGETLLKELEKVGIEIRAGSMSGLAEEAPQAYKDVDQVVQSVVGAGIAKKVAVLTPLIVIKG</sequence>
<evidence type="ECO:0000256" key="10">
    <source>
        <dbReference type="PIRSR" id="PIRSR601233-1"/>
    </source>
</evidence>
<feature type="binding site" evidence="11">
    <location>
        <begin position="408"/>
        <end position="411"/>
    </location>
    <ligand>
        <name>GMP</name>
        <dbReference type="ChEBI" id="CHEBI:58115"/>
    </ligand>
</feature>
<feature type="binding site" evidence="12">
    <location>
        <position position="208"/>
    </location>
    <ligand>
        <name>Mn(2+)</name>
        <dbReference type="ChEBI" id="CHEBI:29035"/>
        <label>1</label>
    </ligand>
</feature>
<dbReference type="PANTHER" id="PTHR11118:SF1">
    <property type="entry name" value="RNA-SPLICING LIGASE RTCB HOMOLOG"/>
    <property type="match status" value="1"/>
</dbReference>
<keyword evidence="6 11" id="KW-0342">GTP-binding</keyword>
<comment type="similarity">
    <text evidence="1 13">Belongs to the RtcB family.</text>
</comment>
<evidence type="ECO:0000256" key="6">
    <source>
        <dbReference type="ARBA" id="ARBA00023134"/>
    </source>
</evidence>
<evidence type="ECO:0000313" key="15">
    <source>
        <dbReference type="Proteomes" id="UP000195514"/>
    </source>
</evidence>
<evidence type="ECO:0000256" key="2">
    <source>
        <dbReference type="ARBA" id="ARBA00022598"/>
    </source>
</evidence>
<dbReference type="Gene3D" id="3.90.1860.10">
    <property type="entry name" value="tRNA-splicing ligase RtcB"/>
    <property type="match status" value="1"/>
</dbReference>
<feature type="binding site" evidence="12">
    <location>
        <position position="239"/>
    </location>
    <ligand>
        <name>Mn(2+)</name>
        <dbReference type="ChEBI" id="CHEBI:29035"/>
        <label>2</label>
    </ligand>
</feature>
<feature type="binding site" evidence="11">
    <location>
        <position position="389"/>
    </location>
    <ligand>
        <name>GMP</name>
        <dbReference type="ChEBI" id="CHEBI:58115"/>
    </ligand>
</feature>
<dbReference type="GO" id="GO:0005525">
    <property type="term" value="F:GTP binding"/>
    <property type="evidence" value="ECO:0007669"/>
    <property type="project" value="UniProtKB-KW"/>
</dbReference>
<dbReference type="GO" id="GO:0170057">
    <property type="term" value="F:RNA ligase (GTP) activity"/>
    <property type="evidence" value="ECO:0007669"/>
    <property type="project" value="UniProtKB-EC"/>
</dbReference>
<dbReference type="SUPFAM" id="SSF103365">
    <property type="entry name" value="Hypothetical protein PH1602"/>
    <property type="match status" value="1"/>
</dbReference>
<evidence type="ECO:0000256" key="8">
    <source>
        <dbReference type="ARBA" id="ARBA00047746"/>
    </source>
</evidence>
<comment type="subunit">
    <text evidence="13">Monomer.</text>
</comment>
<dbReference type="OrthoDB" id="9802323at2"/>
<dbReference type="PANTHER" id="PTHR11118">
    <property type="entry name" value="RNA-SPLICING LIGASE RTCB HOMOLOG"/>
    <property type="match status" value="1"/>
</dbReference>
<dbReference type="FunFam" id="3.90.1860.10:FF:000001">
    <property type="entry name" value="tRNA-splicing ligase RtcB homolog"/>
    <property type="match status" value="1"/>
</dbReference>
<reference evidence="15" key="1">
    <citation type="submission" date="2017-05" db="EMBL/GenBank/DDBJ databases">
        <authorList>
            <person name="Kirkegaard R."/>
            <person name="Mcilroy J S."/>
        </authorList>
    </citation>
    <scope>NUCLEOTIDE SEQUENCE [LARGE SCALE GENOMIC DNA]</scope>
</reference>
<dbReference type="GO" id="GO:0046872">
    <property type="term" value="F:metal ion binding"/>
    <property type="evidence" value="ECO:0007669"/>
    <property type="project" value="UniProtKB-UniRule"/>
</dbReference>
<comment type="catalytic activity">
    <reaction evidence="9">
        <text>a 3'-end 2',3'-cyclophospho-ribonucleotide-RNA + a 5'-end dephospho-ribonucleoside-RNA + GTP + H2O = a ribonucleotidyl-ribonucleotide-RNA + GMP + diphosphate + H(+)</text>
        <dbReference type="Rhea" id="RHEA:68080"/>
        <dbReference type="Rhea" id="RHEA-COMP:10464"/>
        <dbReference type="Rhea" id="RHEA-COMP:13936"/>
        <dbReference type="Rhea" id="RHEA-COMP:17355"/>
        <dbReference type="ChEBI" id="CHEBI:15377"/>
        <dbReference type="ChEBI" id="CHEBI:15378"/>
        <dbReference type="ChEBI" id="CHEBI:33019"/>
        <dbReference type="ChEBI" id="CHEBI:37565"/>
        <dbReference type="ChEBI" id="CHEBI:58115"/>
        <dbReference type="ChEBI" id="CHEBI:83064"/>
        <dbReference type="ChEBI" id="CHEBI:138284"/>
        <dbReference type="ChEBI" id="CHEBI:173118"/>
        <dbReference type="EC" id="6.5.1.8"/>
    </reaction>
</comment>
<proteinExistence type="inferred from homology"/>
<dbReference type="RefSeq" id="WP_087862412.1">
    <property type="nucleotide sequence ID" value="NZ_LT859958.1"/>
</dbReference>
<dbReference type="KEGG" id="abat:CFX1CAM_1516"/>
<feature type="binding site" evidence="12">
    <location>
        <position position="100"/>
    </location>
    <ligand>
        <name>Mn(2+)</name>
        <dbReference type="ChEBI" id="CHEBI:29035"/>
        <label>1</label>
    </ligand>
</feature>
<keyword evidence="4 11" id="KW-0547">Nucleotide-binding</keyword>
<keyword evidence="7 12" id="KW-0464">Manganese</keyword>
<evidence type="ECO:0000256" key="13">
    <source>
        <dbReference type="RuleBase" id="RU371113"/>
    </source>
</evidence>
<dbReference type="GO" id="GO:0003972">
    <property type="term" value="F:RNA ligase (ATP) activity"/>
    <property type="evidence" value="ECO:0007669"/>
    <property type="project" value="TreeGrafter"/>
</dbReference>
<dbReference type="AlphaFoldDB" id="A0A1Y6K4H9"/>
<feature type="binding site" evidence="11">
    <location>
        <begin position="207"/>
        <end position="211"/>
    </location>
    <ligand>
        <name>GMP</name>
        <dbReference type="ChEBI" id="CHEBI:58115"/>
    </ligand>
</feature>
<feature type="active site" description="GMP-histidine intermediate" evidence="10">
    <location>
        <position position="408"/>
    </location>
</feature>
<gene>
    <name evidence="13 14" type="primary">rtcB</name>
    <name evidence="14" type="ORF">CFX1CAM_1516</name>
</gene>
<feature type="binding site" evidence="11">
    <location>
        <position position="484"/>
    </location>
    <ligand>
        <name>GMP</name>
        <dbReference type="ChEBI" id="CHEBI:58115"/>
    </ligand>
</feature>
<evidence type="ECO:0000256" key="7">
    <source>
        <dbReference type="ARBA" id="ARBA00023211"/>
    </source>
</evidence>
<dbReference type="Pfam" id="PF01139">
    <property type="entry name" value="RtcB"/>
    <property type="match status" value="1"/>
</dbReference>
<feature type="binding site" evidence="11">
    <location>
        <begin position="382"/>
        <end position="385"/>
    </location>
    <ligand>
        <name>GMP</name>
        <dbReference type="ChEBI" id="CHEBI:58115"/>
    </ligand>
</feature>
<evidence type="ECO:0000256" key="9">
    <source>
        <dbReference type="ARBA" id="ARBA00049514"/>
    </source>
</evidence>
<dbReference type="InterPro" id="IPR036025">
    <property type="entry name" value="RtcB-like_sf"/>
</dbReference>
<accession>A0A1Y6K4H9</accession>
<evidence type="ECO:0000256" key="11">
    <source>
        <dbReference type="PIRSR" id="PIRSR601233-2"/>
    </source>
</evidence>
<dbReference type="EC" id="6.5.1.-" evidence="13"/>
<comment type="catalytic activity">
    <reaction evidence="8">
        <text>a 3'-end 3'-phospho-ribonucleotide-RNA + a 5'-end dephospho-ribonucleoside-RNA + GTP = a ribonucleotidyl-ribonucleotide-RNA + GMP + diphosphate</text>
        <dbReference type="Rhea" id="RHEA:68076"/>
        <dbReference type="Rhea" id="RHEA-COMP:10463"/>
        <dbReference type="Rhea" id="RHEA-COMP:13936"/>
        <dbReference type="Rhea" id="RHEA-COMP:17355"/>
        <dbReference type="ChEBI" id="CHEBI:33019"/>
        <dbReference type="ChEBI" id="CHEBI:37565"/>
        <dbReference type="ChEBI" id="CHEBI:58115"/>
        <dbReference type="ChEBI" id="CHEBI:83062"/>
        <dbReference type="ChEBI" id="CHEBI:138284"/>
        <dbReference type="ChEBI" id="CHEBI:173118"/>
        <dbReference type="EC" id="6.5.1.8"/>
    </reaction>
</comment>
<dbReference type="InterPro" id="IPR001233">
    <property type="entry name" value="RtcB"/>
</dbReference>
<dbReference type="EMBL" id="LT859958">
    <property type="protein sequence ID" value="SMX54581.1"/>
    <property type="molecule type" value="Genomic_DNA"/>
</dbReference>
<evidence type="ECO:0000313" key="14">
    <source>
        <dbReference type="EMBL" id="SMX54581.1"/>
    </source>
</evidence>
<evidence type="ECO:0000256" key="5">
    <source>
        <dbReference type="ARBA" id="ARBA00022800"/>
    </source>
</evidence>
<dbReference type="GO" id="GO:0006396">
    <property type="term" value="P:RNA processing"/>
    <property type="evidence" value="ECO:0007669"/>
    <property type="project" value="InterPro"/>
</dbReference>
<feature type="binding site" evidence="11">
    <location>
        <begin position="333"/>
        <end position="334"/>
    </location>
    <ligand>
        <name>GMP</name>
        <dbReference type="ChEBI" id="CHEBI:58115"/>
    </ligand>
</feature>
<dbReference type="GO" id="GO:0042245">
    <property type="term" value="P:RNA repair"/>
    <property type="evidence" value="ECO:0007669"/>
    <property type="project" value="UniProtKB-KW"/>
</dbReference>
<keyword evidence="2 13" id="KW-0436">Ligase</keyword>
<keyword evidence="5" id="KW-0692">RNA repair</keyword>
<keyword evidence="15" id="KW-1185">Reference proteome</keyword>
<dbReference type="Proteomes" id="UP000195514">
    <property type="component" value="Chromosome I"/>
</dbReference>
<evidence type="ECO:0000256" key="3">
    <source>
        <dbReference type="ARBA" id="ARBA00022723"/>
    </source>
</evidence>
<protein>
    <recommendedName>
        <fullName evidence="13">tRNA-splicing ligase RtcB</fullName>
        <ecNumber evidence="13">6.5.1.-</ecNumber>
    </recommendedName>
</protein>